<keyword evidence="1" id="KW-1185">Reference proteome</keyword>
<dbReference type="Proteomes" id="UP000887575">
    <property type="component" value="Unassembled WGS sequence"/>
</dbReference>
<proteinExistence type="predicted"/>
<reference evidence="2" key="1">
    <citation type="submission" date="2024-02" db="UniProtKB">
        <authorList>
            <consortium name="WormBaseParasite"/>
        </authorList>
    </citation>
    <scope>IDENTIFICATION</scope>
</reference>
<protein>
    <submittedName>
        <fullName evidence="2">Uncharacterized protein</fullName>
    </submittedName>
</protein>
<dbReference type="WBParaSite" id="MBELARI_LOCUS331">
    <property type="protein sequence ID" value="MBELARI_LOCUS331"/>
    <property type="gene ID" value="MBELARI_LOCUS331"/>
</dbReference>
<accession>A0AAF3F8S8</accession>
<evidence type="ECO:0000313" key="1">
    <source>
        <dbReference type="Proteomes" id="UP000887575"/>
    </source>
</evidence>
<organism evidence="1 2">
    <name type="scientific">Mesorhabditis belari</name>
    <dbReference type="NCBI Taxonomy" id="2138241"/>
    <lineage>
        <taxon>Eukaryota</taxon>
        <taxon>Metazoa</taxon>
        <taxon>Ecdysozoa</taxon>
        <taxon>Nematoda</taxon>
        <taxon>Chromadorea</taxon>
        <taxon>Rhabditida</taxon>
        <taxon>Rhabditina</taxon>
        <taxon>Rhabditomorpha</taxon>
        <taxon>Rhabditoidea</taxon>
        <taxon>Rhabditidae</taxon>
        <taxon>Mesorhabditinae</taxon>
        <taxon>Mesorhabditis</taxon>
    </lineage>
</organism>
<evidence type="ECO:0000313" key="2">
    <source>
        <dbReference type="WBParaSite" id="MBELARI_LOCUS331"/>
    </source>
</evidence>
<name>A0AAF3F8S8_9BILA</name>
<sequence>MVVQERGEKIRKLSRLTTEWKVNKDEAVRLIDFHIVLKNIEAAQQILKQAAIDLASWAVEEKVEPSKANAIWGALCSSPFSRAVIRIYQCPKLFIKAIMVKNWVAADVIAADMAKRFT</sequence>
<dbReference type="AlphaFoldDB" id="A0AAF3F8S8"/>